<keyword evidence="3" id="KW-1185">Reference proteome</keyword>
<dbReference type="AlphaFoldDB" id="A0A1V4IKQ9"/>
<sequence length="96" mass="10581">MSLTMNELWRLGEMVERLLGKKVIGIKQATKSLKNGNGKVLYVARDCEVRLVTPVIELAESMSVEIRYIDSMKELGRLCGINVGASTALILKGQNS</sequence>
<dbReference type="SUPFAM" id="SSF55315">
    <property type="entry name" value="L30e-like"/>
    <property type="match status" value="1"/>
</dbReference>
<evidence type="ECO:0000313" key="3">
    <source>
        <dbReference type="Proteomes" id="UP000190080"/>
    </source>
</evidence>
<organism evidence="2 3">
    <name type="scientific">Clostridium oryzae</name>
    <dbReference type="NCBI Taxonomy" id="1450648"/>
    <lineage>
        <taxon>Bacteria</taxon>
        <taxon>Bacillati</taxon>
        <taxon>Bacillota</taxon>
        <taxon>Clostridia</taxon>
        <taxon>Eubacteriales</taxon>
        <taxon>Clostridiaceae</taxon>
        <taxon>Clostridium</taxon>
    </lineage>
</organism>
<dbReference type="STRING" id="1450648.CLORY_26730"/>
<protein>
    <submittedName>
        <fullName evidence="2">Ribosome-associated protein L7Ae-like protein</fullName>
    </submittedName>
</protein>
<accession>A0A1V4IKQ9</accession>
<dbReference type="Gene3D" id="3.30.1330.30">
    <property type="match status" value="1"/>
</dbReference>
<feature type="domain" description="Ribosomal protein eL8/eL30/eS12/Gadd45" evidence="1">
    <location>
        <begin position="21"/>
        <end position="94"/>
    </location>
</feature>
<evidence type="ECO:0000313" key="2">
    <source>
        <dbReference type="EMBL" id="OPJ60622.1"/>
    </source>
</evidence>
<dbReference type="InterPro" id="IPR029064">
    <property type="entry name" value="Ribosomal_eL30-like_sf"/>
</dbReference>
<name>A0A1V4IKQ9_9CLOT</name>
<dbReference type="Pfam" id="PF01248">
    <property type="entry name" value="Ribosomal_L7Ae"/>
    <property type="match status" value="1"/>
</dbReference>
<dbReference type="InterPro" id="IPR004038">
    <property type="entry name" value="Ribosomal_eL8/eL30/eS12/Gad45"/>
</dbReference>
<dbReference type="Proteomes" id="UP000190080">
    <property type="component" value="Unassembled WGS sequence"/>
</dbReference>
<comment type="caution">
    <text evidence="2">The sequence shown here is derived from an EMBL/GenBank/DDBJ whole genome shotgun (WGS) entry which is preliminary data.</text>
</comment>
<evidence type="ECO:0000259" key="1">
    <source>
        <dbReference type="Pfam" id="PF01248"/>
    </source>
</evidence>
<gene>
    <name evidence="2" type="primary">rplGB</name>
    <name evidence="2" type="ORF">CLORY_26730</name>
</gene>
<proteinExistence type="predicted"/>
<reference evidence="2 3" key="1">
    <citation type="submission" date="2017-03" db="EMBL/GenBank/DDBJ databases">
        <title>Genome sequence of Clostridium oryzae DSM 28571.</title>
        <authorList>
            <person name="Poehlein A."/>
            <person name="Daniel R."/>
        </authorList>
    </citation>
    <scope>NUCLEOTIDE SEQUENCE [LARGE SCALE GENOMIC DNA]</scope>
    <source>
        <strain evidence="2 3">DSM 28571</strain>
    </source>
</reference>
<dbReference type="EMBL" id="MZGV01000029">
    <property type="protein sequence ID" value="OPJ60622.1"/>
    <property type="molecule type" value="Genomic_DNA"/>
</dbReference>